<dbReference type="EMBL" id="ML991844">
    <property type="protein sequence ID" value="KAF2230267.1"/>
    <property type="molecule type" value="Genomic_DNA"/>
</dbReference>
<gene>
    <name evidence="1" type="ORF">EV356DRAFT_346650</name>
</gene>
<evidence type="ECO:0000313" key="1">
    <source>
        <dbReference type="EMBL" id="KAF2230267.1"/>
    </source>
</evidence>
<accession>A0A6A6GX22</accession>
<dbReference type="AlphaFoldDB" id="A0A6A6GX22"/>
<keyword evidence="2" id="KW-1185">Reference proteome</keyword>
<proteinExistence type="predicted"/>
<dbReference type="Proteomes" id="UP000800092">
    <property type="component" value="Unassembled WGS sequence"/>
</dbReference>
<sequence length="66" mass="7322">MPLYYSCASFRRFLMVMPTRASATMTTSRDRSWAPLNVPPACRAAPFFQSSSACSGRTPGERLSSR</sequence>
<evidence type="ECO:0000313" key="2">
    <source>
        <dbReference type="Proteomes" id="UP000800092"/>
    </source>
</evidence>
<protein>
    <submittedName>
        <fullName evidence="1">Uncharacterized protein</fullName>
    </submittedName>
</protein>
<name>A0A6A6GX22_VIRVR</name>
<reference evidence="1" key="1">
    <citation type="journal article" date="2020" name="Stud. Mycol.">
        <title>101 Dothideomycetes genomes: a test case for predicting lifestyles and emergence of pathogens.</title>
        <authorList>
            <person name="Haridas S."/>
            <person name="Albert R."/>
            <person name="Binder M."/>
            <person name="Bloem J."/>
            <person name="Labutti K."/>
            <person name="Salamov A."/>
            <person name="Andreopoulos B."/>
            <person name="Baker S."/>
            <person name="Barry K."/>
            <person name="Bills G."/>
            <person name="Bluhm B."/>
            <person name="Cannon C."/>
            <person name="Castanera R."/>
            <person name="Culley D."/>
            <person name="Daum C."/>
            <person name="Ezra D."/>
            <person name="Gonzalez J."/>
            <person name="Henrissat B."/>
            <person name="Kuo A."/>
            <person name="Liang C."/>
            <person name="Lipzen A."/>
            <person name="Lutzoni F."/>
            <person name="Magnuson J."/>
            <person name="Mondo S."/>
            <person name="Nolan M."/>
            <person name="Ohm R."/>
            <person name="Pangilinan J."/>
            <person name="Park H.-J."/>
            <person name="Ramirez L."/>
            <person name="Alfaro M."/>
            <person name="Sun H."/>
            <person name="Tritt A."/>
            <person name="Yoshinaga Y."/>
            <person name="Zwiers L.-H."/>
            <person name="Turgeon B."/>
            <person name="Goodwin S."/>
            <person name="Spatafora J."/>
            <person name="Crous P."/>
            <person name="Grigoriev I."/>
        </authorList>
    </citation>
    <scope>NUCLEOTIDE SEQUENCE</scope>
    <source>
        <strain evidence="1">Tuck. ex Michener</strain>
    </source>
</reference>
<organism evidence="1 2">
    <name type="scientific">Viridothelium virens</name>
    <name type="common">Speckled blister lichen</name>
    <name type="synonym">Trypethelium virens</name>
    <dbReference type="NCBI Taxonomy" id="1048519"/>
    <lineage>
        <taxon>Eukaryota</taxon>
        <taxon>Fungi</taxon>
        <taxon>Dikarya</taxon>
        <taxon>Ascomycota</taxon>
        <taxon>Pezizomycotina</taxon>
        <taxon>Dothideomycetes</taxon>
        <taxon>Dothideomycetes incertae sedis</taxon>
        <taxon>Trypetheliales</taxon>
        <taxon>Trypetheliaceae</taxon>
        <taxon>Viridothelium</taxon>
    </lineage>
</organism>